<dbReference type="InterPro" id="IPR010275">
    <property type="entry name" value="MepK"/>
</dbReference>
<feature type="region of interest" description="Disordered" evidence="12">
    <location>
        <begin position="255"/>
        <end position="309"/>
    </location>
</feature>
<feature type="region of interest" description="Disordered" evidence="12">
    <location>
        <begin position="475"/>
        <end position="510"/>
    </location>
</feature>
<evidence type="ECO:0000256" key="7">
    <source>
        <dbReference type="ARBA" id="ARBA00022833"/>
    </source>
</evidence>
<evidence type="ECO:0000256" key="12">
    <source>
        <dbReference type="SAM" id="MobiDB-lite"/>
    </source>
</evidence>
<dbReference type="PANTHER" id="PTHR37425">
    <property type="match status" value="1"/>
</dbReference>
<name>A0ABT0IMR3_9HYPH</name>
<keyword evidence="13" id="KW-1133">Transmembrane helix</keyword>
<evidence type="ECO:0000256" key="2">
    <source>
        <dbReference type="ARBA" id="ARBA00004776"/>
    </source>
</evidence>
<dbReference type="CDD" id="cd14844">
    <property type="entry name" value="Zn-DD-carboxypeptidase_like"/>
    <property type="match status" value="1"/>
</dbReference>
<keyword evidence="15" id="KW-1185">Reference proteome</keyword>
<dbReference type="EMBL" id="JALPRY010000004">
    <property type="protein sequence ID" value="MCK8779148.1"/>
    <property type="molecule type" value="Genomic_DNA"/>
</dbReference>
<evidence type="ECO:0000313" key="15">
    <source>
        <dbReference type="Proteomes" id="UP001202827"/>
    </source>
</evidence>
<evidence type="ECO:0000256" key="9">
    <source>
        <dbReference type="ARBA" id="ARBA00023316"/>
    </source>
</evidence>
<evidence type="ECO:0000256" key="6">
    <source>
        <dbReference type="ARBA" id="ARBA00022801"/>
    </source>
</evidence>
<feature type="compositionally biased region" description="Low complexity" evidence="12">
    <location>
        <begin position="475"/>
        <end position="485"/>
    </location>
</feature>
<accession>A0ABT0IMR3</accession>
<organism evidence="14 15">
    <name type="scientific">Neorhizobium turbinariae</name>
    <dbReference type="NCBI Taxonomy" id="2937795"/>
    <lineage>
        <taxon>Bacteria</taxon>
        <taxon>Pseudomonadati</taxon>
        <taxon>Pseudomonadota</taxon>
        <taxon>Alphaproteobacteria</taxon>
        <taxon>Hyphomicrobiales</taxon>
        <taxon>Rhizobiaceae</taxon>
        <taxon>Rhizobium/Agrobacterium group</taxon>
        <taxon>Neorhizobium</taxon>
    </lineage>
</organism>
<keyword evidence="8" id="KW-0482">Metalloprotease</keyword>
<comment type="cofactor">
    <cofactor evidence="1">
        <name>Zn(2+)</name>
        <dbReference type="ChEBI" id="CHEBI:29105"/>
    </cofactor>
</comment>
<dbReference type="RefSeq" id="WP_248681949.1">
    <property type="nucleotide sequence ID" value="NZ_JALPRY010000004.1"/>
</dbReference>
<evidence type="ECO:0000256" key="8">
    <source>
        <dbReference type="ARBA" id="ARBA00023049"/>
    </source>
</evidence>
<comment type="pathway">
    <text evidence="2">Cell wall biogenesis; cell wall polysaccharide biosynthesis.</text>
</comment>
<gene>
    <name evidence="14" type="ORF">M0654_04035</name>
</gene>
<keyword evidence="6" id="KW-0378">Hydrolase</keyword>
<evidence type="ECO:0000256" key="11">
    <source>
        <dbReference type="ARBA" id="ARBA00093666"/>
    </source>
</evidence>
<protein>
    <recommendedName>
        <fullName evidence="11">Murein endopeptidase K</fullName>
    </recommendedName>
</protein>
<evidence type="ECO:0000256" key="3">
    <source>
        <dbReference type="ARBA" id="ARBA00022670"/>
    </source>
</evidence>
<evidence type="ECO:0000256" key="4">
    <source>
        <dbReference type="ARBA" id="ARBA00022723"/>
    </source>
</evidence>
<keyword evidence="5" id="KW-0732">Signal</keyword>
<keyword evidence="3" id="KW-0645">Protease</keyword>
<evidence type="ECO:0000256" key="10">
    <source>
        <dbReference type="ARBA" id="ARBA00093448"/>
    </source>
</evidence>
<evidence type="ECO:0000256" key="5">
    <source>
        <dbReference type="ARBA" id="ARBA00022729"/>
    </source>
</evidence>
<dbReference type="PANTHER" id="PTHR37425:SF1">
    <property type="entry name" value="OUTER MEMBRANE PROTEIN"/>
    <property type="match status" value="1"/>
</dbReference>
<keyword evidence="13" id="KW-0812">Transmembrane</keyword>
<evidence type="ECO:0000256" key="13">
    <source>
        <dbReference type="SAM" id="Phobius"/>
    </source>
</evidence>
<keyword evidence="13" id="KW-0472">Membrane</keyword>
<dbReference type="InterPro" id="IPR009045">
    <property type="entry name" value="Zn_M74/Hedgehog-like"/>
</dbReference>
<dbReference type="SUPFAM" id="SSF55166">
    <property type="entry name" value="Hedgehog/DD-peptidase"/>
    <property type="match status" value="1"/>
</dbReference>
<dbReference type="Proteomes" id="UP001202827">
    <property type="component" value="Unassembled WGS sequence"/>
</dbReference>
<keyword evidence="7" id="KW-0862">Zinc</keyword>
<feature type="region of interest" description="Disordered" evidence="12">
    <location>
        <begin position="428"/>
        <end position="450"/>
    </location>
</feature>
<feature type="compositionally biased region" description="Low complexity" evidence="12">
    <location>
        <begin position="292"/>
        <end position="301"/>
    </location>
</feature>
<keyword evidence="9" id="KW-0961">Cell wall biogenesis/degradation</keyword>
<comment type="caution">
    <text evidence="14">The sequence shown here is derived from an EMBL/GenBank/DDBJ whole genome shotgun (WGS) entry which is preliminary data.</text>
</comment>
<dbReference type="Pfam" id="PF05951">
    <property type="entry name" value="Peptidase_M15_2"/>
    <property type="match status" value="1"/>
</dbReference>
<evidence type="ECO:0000313" key="14">
    <source>
        <dbReference type="EMBL" id="MCK8779148.1"/>
    </source>
</evidence>
<evidence type="ECO:0000256" key="1">
    <source>
        <dbReference type="ARBA" id="ARBA00001947"/>
    </source>
</evidence>
<reference evidence="14 15" key="1">
    <citation type="submission" date="2022-04" db="EMBL/GenBank/DDBJ databases">
        <title>Rhizobium coralii sp. nov., isolated from coral Turbinaria peltata.</title>
        <authorList>
            <person name="Sun H."/>
        </authorList>
    </citation>
    <scope>NUCLEOTIDE SEQUENCE [LARGE SCALE GENOMIC DNA]</scope>
    <source>
        <strain evidence="14 15">NTR19</strain>
    </source>
</reference>
<keyword evidence="4" id="KW-0479">Metal-binding</keyword>
<sequence>MPDYHAEQTPSGETGRGRLSGLIAKLTKRVVAAGVVASALLPVLFFSANAASAQDKSLKLYFVHTGEKATITFKRNGKFDSRGLAQINQFLRDWRRNEPAKMDPRLFDLVWEVYRRSGATDYIHVVSAYRSPATNNMLRTRSRNTGVAKNSQHMLGKAMDFYIPGVKLSTLRALAMQMQVGGVGYYPKSGSPFVHLDVGGVRAWPRMTRQELVQIFPNGNTIHLPADGKPLPGYDKALADYKRRVGSDSIQIASTAGGVRGDSTPRRQPNLLAFLFGGGGADEEEDNEESNAPATARRPAPAAKPAPEPVEAPTLVASAAPAPRQVEEAITAPVPLSRPAFRSDAAPGSLATALYSPARNAAQEALAMQASAPVPQQQPDSGFVDLAAYKIPVPTLLGPRGLKGDAEEVTTASLAQMPLPEELAAVPTPLQRPATAAEGSSVMAAKTPDADNEQELTAELVAALAKSVESGQVATSTPLPAATAPVPQPTPAQRPVQTAAVSPKVIQSSSNRSMQFGDAFDAPRPTVSASVGAMPSVSKGGRPARASGDAAKNNGLTGDMLAKWALNNNRAEATASMKAPRVVTRTLNSEYAAGYTSGGFKPVAKAAAIDPARFSGPSN</sequence>
<comment type="similarity">
    <text evidence="10">Belongs to the peptidase M15 family.</text>
</comment>
<proteinExistence type="inferred from homology"/>
<feature type="region of interest" description="Disordered" evidence="12">
    <location>
        <begin position="527"/>
        <end position="553"/>
    </location>
</feature>
<dbReference type="Gene3D" id="3.30.1380.10">
    <property type="match status" value="1"/>
</dbReference>
<feature type="transmembrane region" description="Helical" evidence="13">
    <location>
        <begin position="30"/>
        <end position="48"/>
    </location>
</feature>